<dbReference type="EMBL" id="JAAALK010000284">
    <property type="protein sequence ID" value="KAG8067517.1"/>
    <property type="molecule type" value="Genomic_DNA"/>
</dbReference>
<feature type="domain" description="Legume lectin" evidence="2">
    <location>
        <begin position="13"/>
        <end position="61"/>
    </location>
</feature>
<dbReference type="InterPro" id="IPR001220">
    <property type="entry name" value="Legume_lectin_dom"/>
</dbReference>
<organism evidence="3 4">
    <name type="scientific">Zizania palustris</name>
    <name type="common">Northern wild rice</name>
    <dbReference type="NCBI Taxonomy" id="103762"/>
    <lineage>
        <taxon>Eukaryota</taxon>
        <taxon>Viridiplantae</taxon>
        <taxon>Streptophyta</taxon>
        <taxon>Embryophyta</taxon>
        <taxon>Tracheophyta</taxon>
        <taxon>Spermatophyta</taxon>
        <taxon>Magnoliopsida</taxon>
        <taxon>Liliopsida</taxon>
        <taxon>Poales</taxon>
        <taxon>Poaceae</taxon>
        <taxon>BOP clade</taxon>
        <taxon>Oryzoideae</taxon>
        <taxon>Oryzeae</taxon>
        <taxon>Zizaniinae</taxon>
        <taxon>Zizania</taxon>
    </lineage>
</organism>
<comment type="caution">
    <text evidence="3">The sequence shown here is derived from an EMBL/GenBank/DDBJ whole genome shotgun (WGS) entry which is preliminary data.</text>
</comment>
<comment type="similarity">
    <text evidence="1">Belongs to the leguminous lectin family.</text>
</comment>
<dbReference type="Pfam" id="PF00139">
    <property type="entry name" value="Lectin_legB"/>
    <property type="match status" value="2"/>
</dbReference>
<evidence type="ECO:0000256" key="1">
    <source>
        <dbReference type="ARBA" id="ARBA00007606"/>
    </source>
</evidence>
<dbReference type="Proteomes" id="UP000729402">
    <property type="component" value="Unassembled WGS sequence"/>
</dbReference>
<protein>
    <recommendedName>
        <fullName evidence="2">Legume lectin domain-containing protein</fullName>
    </recommendedName>
</protein>
<name>A0A8J5VCX8_ZIZPA</name>
<dbReference type="PANTHER" id="PTHR32401">
    <property type="entry name" value="CONCANAVALIN A-LIKE LECTIN FAMILY PROTEIN"/>
    <property type="match status" value="1"/>
</dbReference>
<reference evidence="3" key="1">
    <citation type="journal article" date="2021" name="bioRxiv">
        <title>Whole Genome Assembly and Annotation of Northern Wild Rice, Zizania palustris L., Supports a Whole Genome Duplication in the Zizania Genus.</title>
        <authorList>
            <person name="Haas M."/>
            <person name="Kono T."/>
            <person name="Macchietto M."/>
            <person name="Millas R."/>
            <person name="McGilp L."/>
            <person name="Shao M."/>
            <person name="Duquette J."/>
            <person name="Hirsch C.N."/>
            <person name="Kimball J."/>
        </authorList>
    </citation>
    <scope>NUCLEOTIDE SEQUENCE</scope>
    <source>
        <tissue evidence="3">Fresh leaf tissue</tissue>
    </source>
</reference>
<reference evidence="3" key="2">
    <citation type="submission" date="2021-02" db="EMBL/GenBank/DDBJ databases">
        <authorList>
            <person name="Kimball J.A."/>
            <person name="Haas M.W."/>
            <person name="Macchietto M."/>
            <person name="Kono T."/>
            <person name="Duquette J."/>
            <person name="Shao M."/>
        </authorList>
    </citation>
    <scope>NUCLEOTIDE SEQUENCE</scope>
    <source>
        <tissue evidence="3">Fresh leaf tissue</tissue>
    </source>
</reference>
<sequence>MNSSVLTFGAGDDQFVFSGFSGTNLTLDDMATITPDGLLELTNGTSNLKGHAFFPVPVSFRGLPQPELPWLGICHRTEQRPIHRAGGAVLGQLGLTNIDDDGNASNHIFAAEIDTIQNIEFQDIDNNHVGVDINGLHSLESHPAGYYDKDGIFHAMDLISGRVMQAWVDYGGDDAQINVTIAPIGMSKPVKPLVSATCNLKDVLMEPSFVGFSSTCNKSSTTSN</sequence>
<feature type="domain" description="Legume lectin" evidence="2">
    <location>
        <begin position="91"/>
        <end position="220"/>
    </location>
</feature>
<dbReference type="OrthoDB" id="782726at2759"/>
<keyword evidence="4" id="KW-1185">Reference proteome</keyword>
<evidence type="ECO:0000313" key="3">
    <source>
        <dbReference type="EMBL" id="KAG8067517.1"/>
    </source>
</evidence>
<dbReference type="AlphaFoldDB" id="A0A8J5VCX8"/>
<proteinExistence type="inferred from homology"/>
<dbReference type="CDD" id="cd06899">
    <property type="entry name" value="lectin_legume_LecRK_Arcelin_ConA"/>
    <property type="match status" value="1"/>
</dbReference>
<gene>
    <name evidence="3" type="ORF">GUJ93_ZPchr0005g15683</name>
</gene>
<evidence type="ECO:0000259" key="2">
    <source>
        <dbReference type="Pfam" id="PF00139"/>
    </source>
</evidence>
<dbReference type="PANTHER" id="PTHR32401:SF50">
    <property type="entry name" value="OS07G0133000 PROTEIN"/>
    <property type="match status" value="1"/>
</dbReference>
<accession>A0A8J5VCX8</accession>
<dbReference type="GO" id="GO:0030246">
    <property type="term" value="F:carbohydrate binding"/>
    <property type="evidence" value="ECO:0007669"/>
    <property type="project" value="InterPro"/>
</dbReference>
<dbReference type="InterPro" id="IPR050258">
    <property type="entry name" value="Leguminous_Lectin"/>
</dbReference>
<evidence type="ECO:0000313" key="4">
    <source>
        <dbReference type="Proteomes" id="UP000729402"/>
    </source>
</evidence>